<protein>
    <submittedName>
        <fullName evidence="4">Uncharacterized protein LOC120270720</fullName>
    </submittedName>
</protein>
<dbReference type="PANTHER" id="PTHR33699:SF3">
    <property type="entry name" value="OS06G0347300 PROTEIN"/>
    <property type="match status" value="1"/>
</dbReference>
<sequence>MSRCRPQQPSPSFYLIISFKLETLLWETLVLLFTAQHTMEEMKKYCHIPAFGDWDFSDGVPITQYFDSARNFFVEDKDLFPVPVQIIPAYAYHHQIKVIKNVKPESEEKKQKKKKKKKKQQQRKACDLVTQKPRKHSAPKIEEEDLYRISPELLYQKSKRKKFAKGFWFGCMGCIH</sequence>
<keyword evidence="3" id="KW-1185">Reference proteome</keyword>
<keyword evidence="2" id="KW-0812">Transmembrane</keyword>
<keyword evidence="2" id="KW-0472">Membrane</keyword>
<organism evidence="3 4">
    <name type="scientific">Dioscorea cayennensis subsp. rotundata</name>
    <name type="common">White Guinea yam</name>
    <name type="synonym">Dioscorea rotundata</name>
    <dbReference type="NCBI Taxonomy" id="55577"/>
    <lineage>
        <taxon>Eukaryota</taxon>
        <taxon>Viridiplantae</taxon>
        <taxon>Streptophyta</taxon>
        <taxon>Embryophyta</taxon>
        <taxon>Tracheophyta</taxon>
        <taxon>Spermatophyta</taxon>
        <taxon>Magnoliopsida</taxon>
        <taxon>Liliopsida</taxon>
        <taxon>Dioscoreales</taxon>
        <taxon>Dioscoreaceae</taxon>
        <taxon>Dioscorea</taxon>
    </lineage>
</organism>
<dbReference type="AlphaFoldDB" id="A0AB40C1U9"/>
<evidence type="ECO:0000256" key="2">
    <source>
        <dbReference type="SAM" id="Phobius"/>
    </source>
</evidence>
<proteinExistence type="predicted"/>
<reference evidence="4" key="1">
    <citation type="submission" date="2025-08" db="UniProtKB">
        <authorList>
            <consortium name="RefSeq"/>
        </authorList>
    </citation>
    <scope>IDENTIFICATION</scope>
</reference>
<dbReference type="GeneID" id="120270720"/>
<gene>
    <name evidence="4" type="primary">LOC120270720</name>
</gene>
<evidence type="ECO:0000256" key="1">
    <source>
        <dbReference type="SAM" id="MobiDB-lite"/>
    </source>
</evidence>
<feature type="compositionally biased region" description="Basic residues" evidence="1">
    <location>
        <begin position="111"/>
        <end position="122"/>
    </location>
</feature>
<dbReference type="PANTHER" id="PTHR33699">
    <property type="entry name" value="EXPRESSED PROTEIN"/>
    <property type="match status" value="1"/>
</dbReference>
<dbReference type="Proteomes" id="UP001515500">
    <property type="component" value="Chromosome 10"/>
</dbReference>
<feature type="transmembrane region" description="Helical" evidence="2">
    <location>
        <begin position="12"/>
        <end position="35"/>
    </location>
</feature>
<name>A0AB40C1U9_DIOCR</name>
<feature type="region of interest" description="Disordered" evidence="1">
    <location>
        <begin position="103"/>
        <end position="141"/>
    </location>
</feature>
<accession>A0AB40C1U9</accession>
<keyword evidence="2" id="KW-1133">Transmembrane helix</keyword>
<evidence type="ECO:0000313" key="4">
    <source>
        <dbReference type="RefSeq" id="XP_039133729.1"/>
    </source>
</evidence>
<dbReference type="RefSeq" id="XP_039133729.1">
    <property type="nucleotide sequence ID" value="XM_039277795.1"/>
</dbReference>
<evidence type="ECO:0000313" key="3">
    <source>
        <dbReference type="Proteomes" id="UP001515500"/>
    </source>
</evidence>